<evidence type="ECO:0008006" key="3">
    <source>
        <dbReference type="Google" id="ProtNLM"/>
    </source>
</evidence>
<reference evidence="1 2" key="1">
    <citation type="submission" date="2018-05" db="EMBL/GenBank/DDBJ databases">
        <title>Chitinophaga sp. K3CV102501T nov., isolated from isolated from a monsoon evergreen broad-leaved forest soil.</title>
        <authorList>
            <person name="Lv Y."/>
        </authorList>
    </citation>
    <scope>NUCLEOTIDE SEQUENCE [LARGE SCALE GENOMIC DNA]</scope>
    <source>
        <strain evidence="1 2">GDMCC 1.1325</strain>
    </source>
</reference>
<comment type="caution">
    <text evidence="1">The sequence shown here is derived from an EMBL/GenBank/DDBJ whole genome shotgun (WGS) entry which is preliminary data.</text>
</comment>
<proteinExistence type="predicted"/>
<evidence type="ECO:0000313" key="1">
    <source>
        <dbReference type="EMBL" id="RBL91058.1"/>
    </source>
</evidence>
<organism evidence="1 2">
    <name type="scientific">Chitinophaga flava</name>
    <dbReference type="NCBI Taxonomy" id="2259036"/>
    <lineage>
        <taxon>Bacteria</taxon>
        <taxon>Pseudomonadati</taxon>
        <taxon>Bacteroidota</taxon>
        <taxon>Chitinophagia</taxon>
        <taxon>Chitinophagales</taxon>
        <taxon>Chitinophagaceae</taxon>
        <taxon>Chitinophaga</taxon>
    </lineage>
</organism>
<protein>
    <recommendedName>
        <fullName evidence="3">Late embryogenesis abundant protein LEA-2 subgroup domain-containing protein</fullName>
    </recommendedName>
</protein>
<dbReference type="Gene3D" id="2.60.40.1820">
    <property type="match status" value="1"/>
</dbReference>
<sequence>MLGLVLTAAMALQACTIFSPPEARLPGKLTVKVFSITPERPALEVTGVYYNPNNYGFTFTGGELDLKLDTFYLGHVKLDTVMTIPAHATFTVPVVVEPDFTKLGNSGINLADSVLLSFSGTMSGKIGSFSKKIHIQYQGKHFMDIVF</sequence>
<dbReference type="AlphaFoldDB" id="A0A365XYC3"/>
<gene>
    <name evidence="1" type="ORF">DF182_00085</name>
</gene>
<dbReference type="Proteomes" id="UP000253410">
    <property type="component" value="Unassembled WGS sequence"/>
</dbReference>
<accession>A0A365XYC3</accession>
<evidence type="ECO:0000313" key="2">
    <source>
        <dbReference type="Proteomes" id="UP000253410"/>
    </source>
</evidence>
<dbReference type="EMBL" id="QFFJ01000001">
    <property type="protein sequence ID" value="RBL91058.1"/>
    <property type="molecule type" value="Genomic_DNA"/>
</dbReference>
<dbReference type="SUPFAM" id="SSF117070">
    <property type="entry name" value="LEA14-like"/>
    <property type="match status" value="1"/>
</dbReference>
<keyword evidence="2" id="KW-1185">Reference proteome</keyword>
<name>A0A365XYC3_9BACT</name>